<protein>
    <recommendedName>
        <fullName evidence="3">KTSC domain-containing protein</fullName>
    </recommendedName>
</protein>
<comment type="caution">
    <text evidence="1">The sequence shown here is derived from an EMBL/GenBank/DDBJ whole genome shotgun (WGS) entry which is preliminary data.</text>
</comment>
<reference evidence="1 2" key="1">
    <citation type="submission" date="2018-08" db="EMBL/GenBank/DDBJ databases">
        <title>A genome reference for cultivated species of the human gut microbiota.</title>
        <authorList>
            <person name="Zou Y."/>
            <person name="Xue W."/>
            <person name="Luo G."/>
        </authorList>
    </citation>
    <scope>NUCLEOTIDE SEQUENCE [LARGE SCALE GENOMIC DNA]</scope>
    <source>
        <strain evidence="1 2">AM28-39</strain>
    </source>
</reference>
<gene>
    <name evidence="1" type="ORF">DW747_08610</name>
</gene>
<dbReference type="Proteomes" id="UP000261231">
    <property type="component" value="Unassembled WGS sequence"/>
</dbReference>
<evidence type="ECO:0008006" key="3">
    <source>
        <dbReference type="Google" id="ProtNLM"/>
    </source>
</evidence>
<evidence type="ECO:0000313" key="2">
    <source>
        <dbReference type="Proteomes" id="UP000261231"/>
    </source>
</evidence>
<dbReference type="AlphaFoldDB" id="A0A3E2XL80"/>
<organism evidence="1 2">
    <name type="scientific">Coprococcus catus</name>
    <dbReference type="NCBI Taxonomy" id="116085"/>
    <lineage>
        <taxon>Bacteria</taxon>
        <taxon>Bacillati</taxon>
        <taxon>Bacillota</taxon>
        <taxon>Clostridia</taxon>
        <taxon>Lachnospirales</taxon>
        <taxon>Lachnospiraceae</taxon>
        <taxon>Coprococcus</taxon>
    </lineage>
</organism>
<sequence length="71" mass="8050">MNILTSPVHTSPNPTPIQAINWKSNSLTITCHSGKVIEFCPVSFFEYMEISKAITLNEVLMYNPLLINRIK</sequence>
<dbReference type="EMBL" id="QVFD01000007">
    <property type="protein sequence ID" value="RGC46960.1"/>
    <property type="molecule type" value="Genomic_DNA"/>
</dbReference>
<dbReference type="RefSeq" id="WP_117540017.1">
    <property type="nucleotide sequence ID" value="NZ_QVFD01000007.1"/>
</dbReference>
<proteinExistence type="predicted"/>
<keyword evidence="2" id="KW-1185">Reference proteome</keyword>
<name>A0A3E2XL80_9FIRM</name>
<dbReference type="OrthoDB" id="9874026at2"/>
<evidence type="ECO:0000313" key="1">
    <source>
        <dbReference type="EMBL" id="RGC46960.1"/>
    </source>
</evidence>
<accession>A0A3E2XL80</accession>